<feature type="domain" description="FAD dependent oxidoreductase" evidence="1">
    <location>
        <begin position="3"/>
        <end position="349"/>
    </location>
</feature>
<dbReference type="PANTHER" id="PTHR42720:SF1">
    <property type="entry name" value="GLYCEROL 3-PHOSPHATE OXIDASE"/>
    <property type="match status" value="1"/>
</dbReference>
<dbReference type="Pfam" id="PF04324">
    <property type="entry name" value="Fer2_BFD"/>
    <property type="match status" value="1"/>
</dbReference>
<protein>
    <submittedName>
        <fullName evidence="3">NAD(P)/FAD-dependent oxidoreductase</fullName>
    </submittedName>
</protein>
<dbReference type="InterPro" id="IPR052745">
    <property type="entry name" value="G3P_Oxidase/Oxidoreductase"/>
</dbReference>
<organism evidence="3 4">
    <name type="scientific">Feifania hominis</name>
    <dbReference type="NCBI Taxonomy" id="2763660"/>
    <lineage>
        <taxon>Bacteria</taxon>
        <taxon>Bacillati</taxon>
        <taxon>Bacillota</taxon>
        <taxon>Clostridia</taxon>
        <taxon>Eubacteriales</taxon>
        <taxon>Feifaniaceae</taxon>
        <taxon>Feifania</taxon>
    </lineage>
</organism>
<dbReference type="RefSeq" id="WP_249299222.1">
    <property type="nucleotide sequence ID" value="NZ_JACRSP010000001.1"/>
</dbReference>
<gene>
    <name evidence="3" type="ORF">H8695_02145</name>
</gene>
<dbReference type="SUPFAM" id="SSF51905">
    <property type="entry name" value="FAD/NAD(P)-binding domain"/>
    <property type="match status" value="1"/>
</dbReference>
<comment type="caution">
    <text evidence="3">The sequence shown here is derived from an EMBL/GenBank/DDBJ whole genome shotgun (WGS) entry which is preliminary data.</text>
</comment>
<dbReference type="PANTHER" id="PTHR42720">
    <property type="entry name" value="GLYCEROL-3-PHOSPHATE DEHYDROGENASE"/>
    <property type="match status" value="1"/>
</dbReference>
<evidence type="ECO:0000313" key="3">
    <source>
        <dbReference type="EMBL" id="MBC8535495.1"/>
    </source>
</evidence>
<dbReference type="Pfam" id="PF01266">
    <property type="entry name" value="DAO"/>
    <property type="match status" value="1"/>
</dbReference>
<keyword evidence="4" id="KW-1185">Reference proteome</keyword>
<proteinExistence type="predicted"/>
<dbReference type="InterPro" id="IPR007419">
    <property type="entry name" value="BFD-like_2Fe2S-bd_dom"/>
</dbReference>
<dbReference type="InterPro" id="IPR036188">
    <property type="entry name" value="FAD/NAD-bd_sf"/>
</dbReference>
<dbReference type="EMBL" id="JACRSP010000001">
    <property type="protein sequence ID" value="MBC8535495.1"/>
    <property type="molecule type" value="Genomic_DNA"/>
</dbReference>
<dbReference type="InterPro" id="IPR006076">
    <property type="entry name" value="FAD-dep_OxRdtase"/>
</dbReference>
<accession>A0A926DAM6</accession>
<dbReference type="AlphaFoldDB" id="A0A926DAM6"/>
<dbReference type="SUPFAM" id="SSF54373">
    <property type="entry name" value="FAD-linked reductases, C-terminal domain"/>
    <property type="match status" value="1"/>
</dbReference>
<dbReference type="Gene3D" id="1.10.10.1100">
    <property type="entry name" value="BFD-like [2Fe-2S]-binding domain"/>
    <property type="match status" value="1"/>
</dbReference>
<evidence type="ECO:0000313" key="4">
    <source>
        <dbReference type="Proteomes" id="UP000620366"/>
    </source>
</evidence>
<evidence type="ECO:0000259" key="1">
    <source>
        <dbReference type="Pfam" id="PF01266"/>
    </source>
</evidence>
<dbReference type="CDD" id="cd19946">
    <property type="entry name" value="GlpA-like_Fer2_BFD-like"/>
    <property type="match status" value="1"/>
</dbReference>
<dbReference type="Gene3D" id="3.30.9.10">
    <property type="entry name" value="D-Amino Acid Oxidase, subunit A, domain 2"/>
    <property type="match status" value="1"/>
</dbReference>
<feature type="domain" description="BFD-like [2Fe-2S]-binding" evidence="2">
    <location>
        <begin position="394"/>
        <end position="447"/>
    </location>
</feature>
<evidence type="ECO:0000259" key="2">
    <source>
        <dbReference type="Pfam" id="PF04324"/>
    </source>
</evidence>
<dbReference type="InterPro" id="IPR041854">
    <property type="entry name" value="BFD-like_2Fe2S-bd_dom_sf"/>
</dbReference>
<reference evidence="3" key="1">
    <citation type="submission" date="2020-08" db="EMBL/GenBank/DDBJ databases">
        <title>Genome public.</title>
        <authorList>
            <person name="Liu C."/>
            <person name="Sun Q."/>
        </authorList>
    </citation>
    <scope>NUCLEOTIDE SEQUENCE</scope>
    <source>
        <strain evidence="3">BX7</strain>
    </source>
</reference>
<sequence length="477" mass="51685">MYDAVIIGCGVIGAATAYELSHYRFQTLVLERDNDVANATTKANSGIIHAGYDPAPGTLMARYNVRGAELAGEICEKLDVPYRRVGSLVIALSPKELQVIEQLYERGIANGVPELRLLDAGQVKEMEPQLSERVLGALYAPTAAVVSPWEYALAMAQTAVANGVELRLRSEVLGMEKTDGGWRIETAGGTVETRYVFNAAGVQADRIHNMAAPPTFSILPNRGEYYLLDKSEGERVGRVIFQCPDKDGKGVLVAPTAHGNLIVGPNSERVANEDVANTAAGLERVADRARRSVPSVNLRESIRNFAGVRAVADRDDFIIEQAAPGFYDLAGIKSPGLSAAPAIAERATQFLREAGETLEPKPDFCDRRRRTRISELPTEEKNRLIAQNPLYGRVICRCETVTEGEIVDALHAPIPPCSVDGVKRRVNTGMGRCQGGFCGPRVLEILTRELGLEPTEVLQDRDHSEILVGETKGGGAK</sequence>
<name>A0A926DAM6_9FIRM</name>
<dbReference type="Gene3D" id="3.50.50.60">
    <property type="entry name" value="FAD/NAD(P)-binding domain"/>
    <property type="match status" value="1"/>
</dbReference>
<dbReference type="Proteomes" id="UP000620366">
    <property type="component" value="Unassembled WGS sequence"/>
</dbReference>